<dbReference type="Pfam" id="PF07702">
    <property type="entry name" value="UTRA"/>
    <property type="match status" value="1"/>
</dbReference>
<dbReference type="EMBL" id="PDOD01000001">
    <property type="protein sequence ID" value="PYZ94002.1"/>
    <property type="molecule type" value="Genomic_DNA"/>
</dbReference>
<dbReference type="InterPro" id="IPR028978">
    <property type="entry name" value="Chorismate_lyase_/UTRA_dom_sf"/>
</dbReference>
<proteinExistence type="predicted"/>
<dbReference type="Proteomes" id="UP000248214">
    <property type="component" value="Unassembled WGS sequence"/>
</dbReference>
<dbReference type="PANTHER" id="PTHR44846:SF1">
    <property type="entry name" value="MANNOSYL-D-GLYCERATE TRANSPORT_METABOLISM SYSTEM REPRESSOR MNGR-RELATED"/>
    <property type="match status" value="1"/>
</dbReference>
<dbReference type="InterPro" id="IPR011663">
    <property type="entry name" value="UTRA"/>
</dbReference>
<protein>
    <submittedName>
        <fullName evidence="5">Transcriptional regulator</fullName>
    </submittedName>
</protein>
<dbReference type="InterPro" id="IPR050679">
    <property type="entry name" value="Bact_HTH_transcr_reg"/>
</dbReference>
<dbReference type="InterPro" id="IPR036388">
    <property type="entry name" value="WH-like_DNA-bd_sf"/>
</dbReference>
<dbReference type="Gene3D" id="1.10.10.10">
    <property type="entry name" value="Winged helix-like DNA-binding domain superfamily/Winged helix DNA-binding domain"/>
    <property type="match status" value="1"/>
</dbReference>
<comment type="caution">
    <text evidence="5">The sequence shown here is derived from an EMBL/GenBank/DDBJ whole genome shotgun (WGS) entry which is preliminary data.</text>
</comment>
<dbReference type="InterPro" id="IPR036390">
    <property type="entry name" value="WH_DNA-bd_sf"/>
</dbReference>
<dbReference type="InterPro" id="IPR000524">
    <property type="entry name" value="Tscrpt_reg_HTH_GntR"/>
</dbReference>
<organism evidence="5 6">
    <name type="scientific">Salipaludibacillus keqinensis</name>
    <dbReference type="NCBI Taxonomy" id="2045207"/>
    <lineage>
        <taxon>Bacteria</taxon>
        <taxon>Bacillati</taxon>
        <taxon>Bacillota</taxon>
        <taxon>Bacilli</taxon>
        <taxon>Bacillales</taxon>
        <taxon>Bacillaceae</taxon>
    </lineage>
</organism>
<dbReference type="PROSITE" id="PS50949">
    <property type="entry name" value="HTH_GNTR"/>
    <property type="match status" value="1"/>
</dbReference>
<dbReference type="RefSeq" id="WP_110607637.1">
    <property type="nucleotide sequence ID" value="NZ_PDOD01000001.1"/>
</dbReference>
<dbReference type="FunFam" id="1.10.10.10:FF:000079">
    <property type="entry name" value="GntR family transcriptional regulator"/>
    <property type="match status" value="1"/>
</dbReference>
<keyword evidence="1" id="KW-0805">Transcription regulation</keyword>
<evidence type="ECO:0000256" key="3">
    <source>
        <dbReference type="ARBA" id="ARBA00023163"/>
    </source>
</evidence>
<evidence type="ECO:0000313" key="5">
    <source>
        <dbReference type="EMBL" id="PYZ94002.1"/>
    </source>
</evidence>
<sequence length="239" mass="28006">MRNGSPLYRQIANQMKEEITTERWTKGETIPTEAKLSELFNASRVTIRQAIKLLVQEGLLYKIQGSGTYVSENKFEHNIYSLKGFTEEMHALNKTTKNKILTFSIIEPDERIQTILGLGVEEKVFFVRRQRWVENTPLVVEDTYLPLKLFPDLSYKTMEGSKYDYIEREKGMKIKESFQEVIPLLPDREIQSLLQLTEAIPIIKVQLFSHLMDDTTFEYTEIYFKSDEYKFTIVASRHS</sequence>
<dbReference type="SMART" id="SM00345">
    <property type="entry name" value="HTH_GNTR"/>
    <property type="match status" value="1"/>
</dbReference>
<dbReference type="GO" id="GO:0003700">
    <property type="term" value="F:DNA-binding transcription factor activity"/>
    <property type="evidence" value="ECO:0007669"/>
    <property type="project" value="InterPro"/>
</dbReference>
<evidence type="ECO:0000259" key="4">
    <source>
        <dbReference type="PROSITE" id="PS50949"/>
    </source>
</evidence>
<evidence type="ECO:0000256" key="1">
    <source>
        <dbReference type="ARBA" id="ARBA00023015"/>
    </source>
</evidence>
<dbReference type="SMART" id="SM00866">
    <property type="entry name" value="UTRA"/>
    <property type="match status" value="1"/>
</dbReference>
<keyword evidence="3" id="KW-0804">Transcription</keyword>
<name>A0A323TFM9_9BACI</name>
<dbReference type="PRINTS" id="PR00035">
    <property type="entry name" value="HTHGNTR"/>
</dbReference>
<dbReference type="SUPFAM" id="SSF64288">
    <property type="entry name" value="Chorismate lyase-like"/>
    <property type="match status" value="1"/>
</dbReference>
<evidence type="ECO:0000256" key="2">
    <source>
        <dbReference type="ARBA" id="ARBA00023125"/>
    </source>
</evidence>
<dbReference type="SUPFAM" id="SSF46785">
    <property type="entry name" value="Winged helix' DNA-binding domain"/>
    <property type="match status" value="1"/>
</dbReference>
<feature type="domain" description="HTH gntR-type" evidence="4">
    <location>
        <begin position="5"/>
        <end position="73"/>
    </location>
</feature>
<accession>A0A323TFM9</accession>
<keyword evidence="2" id="KW-0238">DNA-binding</keyword>
<reference evidence="5 6" key="1">
    <citation type="submission" date="2017-10" db="EMBL/GenBank/DDBJ databases">
        <title>Bacillus sp. nov., a halophilic bacterium isolated from a Keqin Lake.</title>
        <authorList>
            <person name="Wang H."/>
        </authorList>
    </citation>
    <scope>NUCLEOTIDE SEQUENCE [LARGE SCALE GENOMIC DNA]</scope>
    <source>
        <strain evidence="5 6">KQ-12</strain>
    </source>
</reference>
<dbReference type="CDD" id="cd07377">
    <property type="entry name" value="WHTH_GntR"/>
    <property type="match status" value="1"/>
</dbReference>
<dbReference type="Gene3D" id="3.40.1410.10">
    <property type="entry name" value="Chorismate lyase-like"/>
    <property type="match status" value="1"/>
</dbReference>
<dbReference type="GO" id="GO:0003677">
    <property type="term" value="F:DNA binding"/>
    <property type="evidence" value="ECO:0007669"/>
    <property type="project" value="UniProtKB-KW"/>
</dbReference>
<dbReference type="OrthoDB" id="9815017at2"/>
<dbReference type="AlphaFoldDB" id="A0A323TFM9"/>
<evidence type="ECO:0000313" key="6">
    <source>
        <dbReference type="Proteomes" id="UP000248214"/>
    </source>
</evidence>
<dbReference type="Pfam" id="PF00392">
    <property type="entry name" value="GntR"/>
    <property type="match status" value="1"/>
</dbReference>
<dbReference type="PANTHER" id="PTHR44846">
    <property type="entry name" value="MANNOSYL-D-GLYCERATE TRANSPORT/METABOLISM SYSTEM REPRESSOR MNGR-RELATED"/>
    <property type="match status" value="1"/>
</dbReference>
<dbReference type="GO" id="GO:0045892">
    <property type="term" value="P:negative regulation of DNA-templated transcription"/>
    <property type="evidence" value="ECO:0007669"/>
    <property type="project" value="TreeGrafter"/>
</dbReference>
<gene>
    <name evidence="5" type="ORF">CR194_00210</name>
</gene>
<keyword evidence="6" id="KW-1185">Reference proteome</keyword>